<dbReference type="Pfam" id="PF01023">
    <property type="entry name" value="S_100"/>
    <property type="match status" value="1"/>
</dbReference>
<evidence type="ECO:0000313" key="4">
    <source>
        <dbReference type="EMBL" id="KAF0880546.1"/>
    </source>
</evidence>
<feature type="non-terminal residue" evidence="4">
    <location>
        <position position="101"/>
    </location>
</feature>
<feature type="non-terminal residue" evidence="4">
    <location>
        <position position="1"/>
    </location>
</feature>
<dbReference type="EMBL" id="VOAJ01003109">
    <property type="protein sequence ID" value="KAF0880546.1"/>
    <property type="molecule type" value="Genomic_DNA"/>
</dbReference>
<dbReference type="Proteomes" id="UP000475037">
    <property type="component" value="Unassembled WGS sequence"/>
</dbReference>
<accession>A0A6G1AY25</accession>
<dbReference type="PROSITE" id="PS50222">
    <property type="entry name" value="EF_HAND_2"/>
    <property type="match status" value="1"/>
</dbReference>
<keyword evidence="5" id="KW-1185">Reference proteome</keyword>
<evidence type="ECO:0000256" key="2">
    <source>
        <dbReference type="ARBA" id="ARBA00022837"/>
    </source>
</evidence>
<dbReference type="InterPro" id="IPR011992">
    <property type="entry name" value="EF-hand-dom_pair"/>
</dbReference>
<dbReference type="InterPro" id="IPR018247">
    <property type="entry name" value="EF_Hand_1_Ca_BS"/>
</dbReference>
<dbReference type="GO" id="GO:0043542">
    <property type="term" value="P:endothelial cell migration"/>
    <property type="evidence" value="ECO:0007669"/>
    <property type="project" value="TreeGrafter"/>
</dbReference>
<dbReference type="PANTHER" id="PTHR11639:SF67">
    <property type="entry name" value="PROTEIN S100-A7-LIKE 2"/>
    <property type="match status" value="1"/>
</dbReference>
<evidence type="ECO:0000313" key="5">
    <source>
        <dbReference type="Proteomes" id="UP000475037"/>
    </source>
</evidence>
<dbReference type="GO" id="GO:0046914">
    <property type="term" value="F:transition metal ion binding"/>
    <property type="evidence" value="ECO:0007669"/>
    <property type="project" value="InterPro"/>
</dbReference>
<reference evidence="4 5" key="1">
    <citation type="submission" date="2019-11" db="EMBL/GenBank/DDBJ databases">
        <authorList>
            <person name="Yang C."/>
            <person name="Li F."/>
        </authorList>
    </citation>
    <scope>NUCLEOTIDE SEQUENCE [LARGE SCALE GENOMIC DNA]</scope>
    <source>
        <strain evidence="4">KB4526</strain>
        <tissue evidence="4">Muscle</tissue>
    </source>
</reference>
<name>A0A6G1AY25_CROCR</name>
<dbReference type="SUPFAM" id="SSF47473">
    <property type="entry name" value="EF-hand"/>
    <property type="match status" value="1"/>
</dbReference>
<dbReference type="AlphaFoldDB" id="A0A6G1AY25"/>
<dbReference type="GO" id="GO:0070062">
    <property type="term" value="C:extracellular exosome"/>
    <property type="evidence" value="ECO:0007669"/>
    <property type="project" value="TreeGrafter"/>
</dbReference>
<dbReference type="GO" id="GO:0048306">
    <property type="term" value="F:calcium-dependent protein binding"/>
    <property type="evidence" value="ECO:0007669"/>
    <property type="project" value="TreeGrafter"/>
</dbReference>
<evidence type="ECO:0000259" key="3">
    <source>
        <dbReference type="PROSITE" id="PS50222"/>
    </source>
</evidence>
<dbReference type="SMART" id="SM01394">
    <property type="entry name" value="S_100"/>
    <property type="match status" value="1"/>
</dbReference>
<dbReference type="PANTHER" id="PTHR11639">
    <property type="entry name" value="S100 CALCIUM-BINDING PROTEIN"/>
    <property type="match status" value="1"/>
</dbReference>
<keyword evidence="2" id="KW-0106">Calcium</keyword>
<proteinExistence type="predicted"/>
<gene>
    <name evidence="4" type="primary">S100a7</name>
    <name evidence="4" type="ORF">FOF47_R21383</name>
</gene>
<dbReference type="PROSITE" id="PS00018">
    <property type="entry name" value="EF_HAND_1"/>
    <property type="match status" value="1"/>
</dbReference>
<dbReference type="GO" id="GO:0005509">
    <property type="term" value="F:calcium ion binding"/>
    <property type="evidence" value="ECO:0007669"/>
    <property type="project" value="InterPro"/>
</dbReference>
<dbReference type="InterPro" id="IPR002048">
    <property type="entry name" value="EF_hand_dom"/>
</dbReference>
<dbReference type="OrthoDB" id="9450914at2759"/>
<dbReference type="CDD" id="cd00213">
    <property type="entry name" value="S-100"/>
    <property type="match status" value="1"/>
</dbReference>
<dbReference type="Gene3D" id="1.10.238.10">
    <property type="entry name" value="EF-hand"/>
    <property type="match status" value="1"/>
</dbReference>
<organism evidence="4 5">
    <name type="scientific">Crocuta crocuta</name>
    <name type="common">Spotted hyena</name>
    <dbReference type="NCBI Taxonomy" id="9678"/>
    <lineage>
        <taxon>Eukaryota</taxon>
        <taxon>Metazoa</taxon>
        <taxon>Chordata</taxon>
        <taxon>Craniata</taxon>
        <taxon>Vertebrata</taxon>
        <taxon>Euteleostomi</taxon>
        <taxon>Mammalia</taxon>
        <taxon>Eutheria</taxon>
        <taxon>Laurasiatheria</taxon>
        <taxon>Carnivora</taxon>
        <taxon>Feliformia</taxon>
        <taxon>Hyaenidae</taxon>
        <taxon>Crocuta</taxon>
    </lineage>
</organism>
<evidence type="ECO:0000256" key="1">
    <source>
        <dbReference type="ARBA" id="ARBA00022723"/>
    </source>
</evidence>
<dbReference type="InterPro" id="IPR034325">
    <property type="entry name" value="S-100_dom"/>
</dbReference>
<keyword evidence="1" id="KW-0479">Metal-binding</keyword>
<protein>
    <submittedName>
        <fullName evidence="4">S10A7 protein</fullName>
    </submittedName>
</protein>
<dbReference type="InterPro" id="IPR013787">
    <property type="entry name" value="S100_Ca-bd_sub"/>
</dbReference>
<comment type="caution">
    <text evidence="4">The sequence shown here is derived from an EMBL/GenBank/DDBJ whole genome shotgun (WGS) entry which is preliminary data.</text>
</comment>
<dbReference type="GO" id="GO:0005737">
    <property type="term" value="C:cytoplasm"/>
    <property type="evidence" value="ECO:0007669"/>
    <property type="project" value="TreeGrafter"/>
</dbReference>
<feature type="domain" description="EF-hand" evidence="3">
    <location>
        <begin position="50"/>
        <end position="85"/>
    </location>
</feature>
<sequence>MSNTQAEKSMMGITELFHNYTTHHDTIDKPALQKMLQENFPNFLQACDKKGTDYWVNIFEKKDKNGDKKIEFSEFLSLLGEIAMDFHQQSHGAAPCSGGSQ</sequence>